<dbReference type="EMBL" id="JAGEMI010000001">
    <property type="protein sequence ID" value="MBO1860303.1"/>
    <property type="molecule type" value="Genomic_DNA"/>
</dbReference>
<protein>
    <submittedName>
        <fullName evidence="3">Uncharacterized protein</fullName>
    </submittedName>
</protein>
<name>A0A7Z0TQI7_9BRAD</name>
<dbReference type="Proteomes" id="UP000664702">
    <property type="component" value="Chromosome"/>
</dbReference>
<evidence type="ECO:0000313" key="7">
    <source>
        <dbReference type="Proteomes" id="UP000664702"/>
    </source>
</evidence>
<dbReference type="AlphaFoldDB" id="A0A7Z0TQI7"/>
<reference evidence="6 7" key="4">
    <citation type="journal article" date="2022" name="Int. J. Syst. Evol. Microbiol.">
        <title>Strains of Bradyrhizobium barranii sp. nov. associated with legumes native to Canada are symbionts of soybeans and belong to different subspecies (subsp. barranii subsp. nov. and subsp. apii subsp. nov.) and symbiovars (sv. glycinearum and sv. septentrionale).</title>
        <authorList>
            <person name="Bromfield E.S.P."/>
            <person name="Cloutier S."/>
            <person name="Wasai-Hara S."/>
            <person name="Minamisawa K."/>
        </authorList>
    </citation>
    <scope>NUCLEOTIDE SEQUENCE [LARGE SCALE GENOMIC DNA]</scope>
    <source>
        <strain evidence="7">144S4</strain>
        <strain evidence="4 6">323S2</strain>
    </source>
</reference>
<evidence type="ECO:0000313" key="2">
    <source>
        <dbReference type="EMBL" id="MBO1860303.1"/>
    </source>
</evidence>
<feature type="region of interest" description="Disordered" evidence="1">
    <location>
        <begin position="1"/>
        <end position="24"/>
    </location>
</feature>
<reference evidence="3" key="2">
    <citation type="submission" date="2020-06" db="EMBL/GenBank/DDBJ databases">
        <title>Whole Genome Sequence of Bradyrhizobium sp. Strain 323S2.</title>
        <authorList>
            <person name="Bromfield E.S.P."/>
        </authorList>
    </citation>
    <scope>NUCLEOTIDE SEQUENCE [LARGE SCALE GENOMIC DNA]</scope>
    <source>
        <strain evidence="3">323S2</strain>
    </source>
</reference>
<evidence type="ECO:0000313" key="5">
    <source>
        <dbReference type="EMBL" id="UGX93854.1"/>
    </source>
</evidence>
<dbReference type="EMBL" id="CP088280">
    <property type="protein sequence ID" value="UGX93854.1"/>
    <property type="molecule type" value="Genomic_DNA"/>
</dbReference>
<evidence type="ECO:0000313" key="4">
    <source>
        <dbReference type="EMBL" id="UEM13234.1"/>
    </source>
</evidence>
<accession>A0A7Z0TQI7</accession>
<evidence type="ECO:0000313" key="6">
    <source>
        <dbReference type="Proteomes" id="UP000564836"/>
    </source>
</evidence>
<sequence length="78" mass="8553">MAKAAKTTKAGATESAKPTESKRTDGRKALLVYMQTDLIQAAKDAASDNEENVFQFVERTVAKALGWKKPKGSKRWVP</sequence>
<reference evidence="2" key="3">
    <citation type="submission" date="2021-03" db="EMBL/GenBank/DDBJ databases">
        <title>Whole Genome Sequence of Bradyrhizobium sp. Strain 144S4.</title>
        <authorList>
            <person name="Bromfield E.S.P."/>
            <person name="Cloutier S."/>
        </authorList>
    </citation>
    <scope>NUCLEOTIDE SEQUENCE [LARGE SCALE GENOMIC DNA]</scope>
    <source>
        <strain evidence="2">144S4</strain>
    </source>
</reference>
<evidence type="ECO:0000256" key="1">
    <source>
        <dbReference type="SAM" id="MobiDB-lite"/>
    </source>
</evidence>
<evidence type="ECO:0000313" key="3">
    <source>
        <dbReference type="EMBL" id="NYY90094.1"/>
    </source>
</evidence>
<dbReference type="Proteomes" id="UP000564836">
    <property type="component" value="Chromosome"/>
</dbReference>
<dbReference type="EMBL" id="CP086136">
    <property type="protein sequence ID" value="UEM13234.1"/>
    <property type="molecule type" value="Genomic_DNA"/>
</dbReference>
<organism evidence="3">
    <name type="scientific">Bradyrhizobium barranii subsp. barranii</name>
    <dbReference type="NCBI Taxonomy" id="2823807"/>
    <lineage>
        <taxon>Bacteria</taxon>
        <taxon>Pseudomonadati</taxon>
        <taxon>Pseudomonadota</taxon>
        <taxon>Alphaproteobacteria</taxon>
        <taxon>Hyphomicrobiales</taxon>
        <taxon>Nitrobacteraceae</taxon>
        <taxon>Bradyrhizobium</taxon>
        <taxon>Bradyrhizobium barranii</taxon>
    </lineage>
</organism>
<dbReference type="KEGG" id="bban:J4G43_002445"/>
<dbReference type="EMBL" id="JACBFH010000001">
    <property type="protein sequence ID" value="NYY90094.1"/>
    <property type="molecule type" value="Genomic_DNA"/>
</dbReference>
<reference evidence="5 6" key="1">
    <citation type="journal article" date="2017" name="Syst. Appl. Microbiol.">
        <title>Soybeans inoculated with root zone soils of Canadian native legumes harbour diverse and novel Bradyrhizobium spp. that possess agricultural potential.</title>
        <authorList>
            <person name="Bromfield E.S.P."/>
            <person name="Cloutier S."/>
            <person name="Tambong J.T."/>
            <person name="Tran Thi T.V."/>
        </authorList>
    </citation>
    <scope>NUCLEOTIDE SEQUENCE [LARGE SCALE GENOMIC DNA]</scope>
    <source>
        <strain evidence="5 6">323S2</strain>
    </source>
</reference>
<proteinExistence type="predicted"/>
<feature type="compositionally biased region" description="Low complexity" evidence="1">
    <location>
        <begin position="1"/>
        <end position="16"/>
    </location>
</feature>
<dbReference type="RefSeq" id="WP_049831727.1">
    <property type="nucleotide sequence ID" value="NZ_CP086136.1"/>
</dbReference>
<gene>
    <name evidence="5" type="ORF">G6321_00051200</name>
    <name evidence="3" type="ORF">G6321_17205</name>
    <name evidence="4" type="ORF">J4G43_002445</name>
    <name evidence="2" type="ORF">J4G43_04695</name>
</gene>